<comment type="subunit">
    <text evidence="7">The RNAP catalytic core consists of 2 alpha, 1 beta, 1 beta' and 1 omega subunit. When a sigma factor is associated with the core the holoenzyme is formed, which can initiate transcription.</text>
</comment>
<comment type="function">
    <text evidence="7 8">DNA-dependent RNA polymerase catalyzes the transcription of DNA into RNA using the four ribonucleoside triphosphates as substrates.</text>
</comment>
<reference evidence="12" key="1">
    <citation type="submission" date="2017-09" db="EMBL/GenBank/DDBJ databases">
        <title>Depth-based differentiation of microbial function through sediment-hosted aquifers and enrichment of novel symbionts in the deep terrestrial subsurface.</title>
        <authorList>
            <person name="Probst A.J."/>
            <person name="Ladd B."/>
            <person name="Jarett J.K."/>
            <person name="Geller-Mcgrath D.E."/>
            <person name="Sieber C.M.K."/>
            <person name="Emerson J.B."/>
            <person name="Anantharaman K."/>
            <person name="Thomas B.C."/>
            <person name="Malmstrom R."/>
            <person name="Stieglmeier M."/>
            <person name="Klingl A."/>
            <person name="Woyke T."/>
            <person name="Ryan C.M."/>
            <person name="Banfield J.F."/>
        </authorList>
    </citation>
    <scope>NUCLEOTIDE SEQUENCE [LARGE SCALE GENOMIC DNA]</scope>
</reference>
<comment type="cofactor">
    <cofactor evidence="7">
        <name>Mg(2+)</name>
        <dbReference type="ChEBI" id="CHEBI:18420"/>
    </cofactor>
    <text evidence="7">Binds 1 Mg(2+) ion per subunit.</text>
</comment>
<comment type="catalytic activity">
    <reaction evidence="6 7 8">
        <text>RNA(n) + a ribonucleoside 5'-triphosphate = RNA(n+1) + diphosphate</text>
        <dbReference type="Rhea" id="RHEA:21248"/>
        <dbReference type="Rhea" id="RHEA-COMP:14527"/>
        <dbReference type="Rhea" id="RHEA-COMP:17342"/>
        <dbReference type="ChEBI" id="CHEBI:33019"/>
        <dbReference type="ChEBI" id="CHEBI:61557"/>
        <dbReference type="ChEBI" id="CHEBI:140395"/>
        <dbReference type="EC" id="2.7.7.6"/>
    </reaction>
</comment>
<feature type="binding site" evidence="7">
    <location>
        <position position="549"/>
    </location>
    <ligand>
        <name>Mg(2+)</name>
        <dbReference type="ChEBI" id="CHEBI:18420"/>
    </ligand>
</feature>
<dbReference type="InterPro" id="IPR007066">
    <property type="entry name" value="RNA_pol_Rpb1_3"/>
</dbReference>
<evidence type="ECO:0000256" key="8">
    <source>
        <dbReference type="RuleBase" id="RU004279"/>
    </source>
</evidence>
<dbReference type="GO" id="GO:0000428">
    <property type="term" value="C:DNA-directed RNA polymerase complex"/>
    <property type="evidence" value="ECO:0007669"/>
    <property type="project" value="UniProtKB-KW"/>
</dbReference>
<comment type="caution">
    <text evidence="11">The sequence shown here is derived from an EMBL/GenBank/DDBJ whole genome shotgun (WGS) entry which is preliminary data.</text>
</comment>
<dbReference type="EMBL" id="PFMC01000071">
    <property type="protein sequence ID" value="PIY94216.1"/>
    <property type="molecule type" value="Genomic_DNA"/>
</dbReference>
<dbReference type="HAMAP" id="MF_01322">
    <property type="entry name" value="RNApol_bact_RpoC"/>
    <property type="match status" value="1"/>
</dbReference>
<dbReference type="InterPro" id="IPR006592">
    <property type="entry name" value="RNA_pol_N"/>
</dbReference>
<dbReference type="PANTHER" id="PTHR19376:SF54">
    <property type="entry name" value="DNA-DIRECTED RNA POLYMERASE SUBUNIT BETA"/>
    <property type="match status" value="1"/>
</dbReference>
<dbReference type="CDD" id="cd01609">
    <property type="entry name" value="RNAP_beta'_N"/>
    <property type="match status" value="1"/>
</dbReference>
<dbReference type="Gene3D" id="1.10.150.390">
    <property type="match status" value="1"/>
</dbReference>
<keyword evidence="5 7" id="KW-0804">Transcription</keyword>
<evidence type="ECO:0000256" key="1">
    <source>
        <dbReference type="ARBA" id="ARBA00022478"/>
    </source>
</evidence>
<dbReference type="Gene3D" id="1.10.1790.20">
    <property type="match status" value="1"/>
</dbReference>
<dbReference type="InterPro" id="IPR007083">
    <property type="entry name" value="RNA_pol_Rpb1_4"/>
</dbReference>
<comment type="similarity">
    <text evidence="7 8">Belongs to the RNA polymerase beta' chain family.</text>
</comment>
<dbReference type="EC" id="2.7.7.6" evidence="7"/>
<feature type="binding site" evidence="7">
    <location>
        <position position="89"/>
    </location>
    <ligand>
        <name>Zn(2+)</name>
        <dbReference type="ChEBI" id="CHEBI:29105"/>
        <label>1</label>
    </ligand>
</feature>
<dbReference type="Gene3D" id="1.10.132.30">
    <property type="match status" value="1"/>
</dbReference>
<evidence type="ECO:0000256" key="9">
    <source>
        <dbReference type="SAM" id="Coils"/>
    </source>
</evidence>
<dbReference type="Pfam" id="PF00623">
    <property type="entry name" value="RNA_pol_Rpb1_2"/>
    <property type="match status" value="1"/>
</dbReference>
<dbReference type="GO" id="GO:0008270">
    <property type="term" value="F:zinc ion binding"/>
    <property type="evidence" value="ECO:0007669"/>
    <property type="project" value="UniProtKB-UniRule"/>
</dbReference>
<dbReference type="GO" id="GO:0000287">
    <property type="term" value="F:magnesium ion binding"/>
    <property type="evidence" value="ECO:0007669"/>
    <property type="project" value="UniProtKB-UniRule"/>
</dbReference>
<dbReference type="InterPro" id="IPR007081">
    <property type="entry name" value="RNA_pol_Rpb1_5"/>
</dbReference>
<dbReference type="Gene3D" id="2.40.50.100">
    <property type="match status" value="2"/>
</dbReference>
<dbReference type="Gene3D" id="1.10.274.100">
    <property type="entry name" value="RNA polymerase Rpb1, domain 3"/>
    <property type="match status" value="2"/>
</dbReference>
<evidence type="ECO:0000256" key="6">
    <source>
        <dbReference type="ARBA" id="ARBA00048552"/>
    </source>
</evidence>
<dbReference type="SUPFAM" id="SSF64484">
    <property type="entry name" value="beta and beta-prime subunits of DNA dependent RNA-polymerase"/>
    <property type="match status" value="1"/>
</dbReference>
<feature type="binding site" evidence="7">
    <location>
        <position position="551"/>
    </location>
    <ligand>
        <name>Mg(2+)</name>
        <dbReference type="ChEBI" id="CHEBI:18420"/>
    </ligand>
</feature>
<feature type="binding site" evidence="7">
    <location>
        <position position="553"/>
    </location>
    <ligand>
        <name>Mg(2+)</name>
        <dbReference type="ChEBI" id="CHEBI:18420"/>
    </ligand>
</feature>
<dbReference type="InterPro" id="IPR038120">
    <property type="entry name" value="Rpb1_funnel_sf"/>
</dbReference>
<dbReference type="InterPro" id="IPR045867">
    <property type="entry name" value="DNA-dir_RpoC_beta_prime"/>
</dbReference>
<dbReference type="InterPro" id="IPR007080">
    <property type="entry name" value="RNA_pol_Rpb1_1"/>
</dbReference>
<feature type="binding site" evidence="7">
    <location>
        <position position="956"/>
    </location>
    <ligand>
        <name>Zn(2+)</name>
        <dbReference type="ChEBI" id="CHEBI:29105"/>
        <label>2</label>
    </ligand>
</feature>
<dbReference type="Pfam" id="PF04983">
    <property type="entry name" value="RNA_pol_Rpb1_3"/>
    <property type="match status" value="1"/>
</dbReference>
<feature type="binding site" evidence="7">
    <location>
        <position position="946"/>
    </location>
    <ligand>
        <name>Zn(2+)</name>
        <dbReference type="ChEBI" id="CHEBI:29105"/>
        <label>2</label>
    </ligand>
</feature>
<dbReference type="Gene3D" id="1.10.40.90">
    <property type="match status" value="1"/>
</dbReference>
<dbReference type="Gene3D" id="4.10.860.120">
    <property type="entry name" value="RNA polymerase II, clamp domain"/>
    <property type="match status" value="1"/>
</dbReference>
<name>A0A2M7RCZ6_9BACT</name>
<dbReference type="InterPro" id="IPR000722">
    <property type="entry name" value="RNA_pol_asu"/>
</dbReference>
<dbReference type="Pfam" id="PF04998">
    <property type="entry name" value="RNA_pol_Rpb1_5"/>
    <property type="match status" value="1"/>
</dbReference>
<keyword evidence="1 7" id="KW-0240">DNA-directed RNA polymerase</keyword>
<accession>A0A2M7RCZ6</accession>
<sequence>MPTPSSTKTTMVSTEGIELDFDAIKLKLASPEQIHQWSYGEVVKPETINYRTQKPEKDGLFCEKIFGPSKDWECYCGKYKRIRYKGVVCDKCGVEVTRAIVRRERMGHIDLACPASHIWFLRGIPSRIGLVLDMSSQELEKVIYFASFVITKVNEELREQSLEQIKSELKSKTKAITNEFEQKTQSINKQQADNLAKEKVDKIKISKDTLVQLEAVAKAKEDKMTHLQDAADRAKKELRELKPKQIISEAQYHDLSMKYGHVFEASIGAEAIRKLLTEVDLQILIDELSKEKIQAIPSKLKKITRRLTLVKNLLINDIRPEWMVLTAVPVIPPDLRPMVPLDGGRFATSDLNDLYRRVINRNNRLKRLKELNAPEVIQRNEKRMLQEAIDALIDNNARRSKTVTASTGQKRTLKSIADILKGKQGRFRQNLLGKRIDYSGRSVIVAGPKLKLSECGIPKIMALELFKPFVISQLIKRELVHNVRSANRYIEQDHAEVWDILEEVTRDAFVMLNRAPTLHRLGIQAFRPKLIEGKAIQIHPMVCKAFNADFDGDQMAVHVPLTKEANQEAKDKMFSINNLLKPATGDPITSPDQDIVWGGYYLTYTSGAKGDKVKAFSDYNEAKMAYDLENITLHETIKIKIKDELIETTVGRLIFNSILPEELDYINQTLKSSDLRNIISHSFVKAGREKTIILLDDLKDLTYRYITRSGSSWGISDIPDVPEKNALIAEGEAQVAEIQQQYNDGLLTNRERYVKVIENWNKIKSSIEAVSKRSFDSGSHLFSIIDSGARGSWAQLIQIMGMRGSVVNPVGEVIELPIKANFKEGLDVLEYFISTHGARKGLADTALRTASAGYLTRRLVDVSQDLIITEKDCGDKDGFIITPQDVEDIGETLEKLTLGRTALNTIKDPKTGEVIVKAGNIIGREEMAAITKNNITDIGIRSNMTCRTIRGICQKCYGWDLAFNQPTEKGVAVGIIAAQSIGEPGTQLTMRTFHTGGVAATGDITQGLPRVEELFEARSPKRKAIIVEQDGEVIIDEDASLSIRKERIVKFKYHGMTLESHEIHEDYDVLIKDGAKVKEGDPLMKHRNGTRTIVSKNEGLIRFTKFNLEIYEDAYAVKEIMIPPGFSLWAKNGDKLKAGDPLTEGSIDLQELFRLKGRRATEKYIIKEIMYIYSSQGQKINMKHLEAIIRQMFSRVYVKDAGDTNLLPGDIITTSQFWEANLQAKNDKKKEATGETILLGITKASLSTDSWLSAASFQETARVLIDASITGKVDNLKGLKENVIIGRLIPAGTGFKDKE</sequence>
<feature type="binding site" evidence="7">
    <location>
        <position position="76"/>
    </location>
    <ligand>
        <name>Zn(2+)</name>
        <dbReference type="ChEBI" id="CHEBI:29105"/>
        <label>1</label>
    </ligand>
</feature>
<keyword evidence="4 7" id="KW-0479">Metal-binding</keyword>
<dbReference type="NCBIfam" id="TIGR02386">
    <property type="entry name" value="rpoC_TIGR"/>
    <property type="match status" value="1"/>
</dbReference>
<dbReference type="Pfam" id="PF04997">
    <property type="entry name" value="RNA_pol_Rpb1_1"/>
    <property type="match status" value="1"/>
</dbReference>
<evidence type="ECO:0000259" key="10">
    <source>
        <dbReference type="SMART" id="SM00663"/>
    </source>
</evidence>
<protein>
    <recommendedName>
        <fullName evidence="7">DNA-directed RNA polymerase subunit beta'</fullName>
        <shortName evidence="7">RNAP subunit beta'</shortName>
        <ecNumber evidence="7">2.7.7.6</ecNumber>
    </recommendedName>
    <alternativeName>
        <fullName evidence="7">RNA polymerase subunit beta'</fullName>
    </alternativeName>
    <alternativeName>
        <fullName evidence="7">Transcriptase subunit beta'</fullName>
    </alternativeName>
</protein>
<organism evidence="11 12">
    <name type="scientific">Candidatus Komeilibacteria bacterium CG_4_10_14_0_8_um_filter_37_78</name>
    <dbReference type="NCBI Taxonomy" id="1974471"/>
    <lineage>
        <taxon>Bacteria</taxon>
        <taxon>Candidatus Komeiliibacteriota</taxon>
    </lineage>
</organism>
<keyword evidence="9" id="KW-0175">Coiled coil</keyword>
<keyword evidence="7" id="KW-0460">Magnesium</keyword>
<keyword evidence="2 7" id="KW-0808">Transferase</keyword>
<evidence type="ECO:0000256" key="4">
    <source>
        <dbReference type="ARBA" id="ARBA00022723"/>
    </source>
</evidence>
<evidence type="ECO:0000256" key="5">
    <source>
        <dbReference type="ARBA" id="ARBA00023163"/>
    </source>
</evidence>
<gene>
    <name evidence="7 11" type="primary">rpoC</name>
    <name evidence="11" type="ORF">COY67_03055</name>
</gene>
<dbReference type="InterPro" id="IPR042102">
    <property type="entry name" value="RNA_pol_Rpb1_3_sf"/>
</dbReference>
<dbReference type="InterPro" id="IPR044893">
    <property type="entry name" value="RNA_pol_Rpb1_clamp_domain"/>
</dbReference>
<dbReference type="GO" id="GO:0006351">
    <property type="term" value="P:DNA-templated transcription"/>
    <property type="evidence" value="ECO:0007669"/>
    <property type="project" value="UniProtKB-UniRule"/>
</dbReference>
<dbReference type="CDD" id="cd02655">
    <property type="entry name" value="RNAP_beta'_C"/>
    <property type="match status" value="1"/>
</dbReference>
<dbReference type="Gene3D" id="2.40.40.20">
    <property type="match status" value="1"/>
</dbReference>
<dbReference type="InterPro" id="IPR012754">
    <property type="entry name" value="DNA-dir_RpoC_beta_prime_bact"/>
</dbReference>
<evidence type="ECO:0000313" key="12">
    <source>
        <dbReference type="Proteomes" id="UP000228689"/>
    </source>
</evidence>
<dbReference type="Proteomes" id="UP000228689">
    <property type="component" value="Unassembled WGS sequence"/>
</dbReference>
<evidence type="ECO:0000256" key="3">
    <source>
        <dbReference type="ARBA" id="ARBA00022695"/>
    </source>
</evidence>
<evidence type="ECO:0000256" key="2">
    <source>
        <dbReference type="ARBA" id="ARBA00022679"/>
    </source>
</evidence>
<evidence type="ECO:0000256" key="7">
    <source>
        <dbReference type="HAMAP-Rule" id="MF_01322"/>
    </source>
</evidence>
<feature type="coiled-coil region" evidence="9">
    <location>
        <begin position="210"/>
        <end position="237"/>
    </location>
</feature>
<keyword evidence="7" id="KW-0862">Zinc</keyword>
<feature type="domain" description="RNA polymerase N-terminal" evidence="10">
    <location>
        <begin position="321"/>
        <end position="603"/>
    </location>
</feature>
<dbReference type="GO" id="GO:0003899">
    <property type="term" value="F:DNA-directed RNA polymerase activity"/>
    <property type="evidence" value="ECO:0007669"/>
    <property type="project" value="UniProtKB-UniRule"/>
</dbReference>
<dbReference type="PANTHER" id="PTHR19376">
    <property type="entry name" value="DNA-DIRECTED RNA POLYMERASE"/>
    <property type="match status" value="1"/>
</dbReference>
<dbReference type="GO" id="GO:0003677">
    <property type="term" value="F:DNA binding"/>
    <property type="evidence" value="ECO:0007669"/>
    <property type="project" value="UniProtKB-UniRule"/>
</dbReference>
<feature type="binding site" evidence="7">
    <location>
        <position position="873"/>
    </location>
    <ligand>
        <name>Zn(2+)</name>
        <dbReference type="ChEBI" id="CHEBI:29105"/>
        <label>2</label>
    </ligand>
</feature>
<evidence type="ECO:0000313" key="11">
    <source>
        <dbReference type="EMBL" id="PIY94216.1"/>
    </source>
</evidence>
<keyword evidence="3 7" id="KW-0548">Nucleotidyltransferase</keyword>
<feature type="binding site" evidence="7">
    <location>
        <position position="92"/>
    </location>
    <ligand>
        <name>Zn(2+)</name>
        <dbReference type="ChEBI" id="CHEBI:29105"/>
        <label>1</label>
    </ligand>
</feature>
<feature type="binding site" evidence="7">
    <location>
        <position position="74"/>
    </location>
    <ligand>
        <name>Zn(2+)</name>
        <dbReference type="ChEBI" id="CHEBI:29105"/>
        <label>1</label>
    </ligand>
</feature>
<feature type="binding site" evidence="7">
    <location>
        <position position="953"/>
    </location>
    <ligand>
        <name>Zn(2+)</name>
        <dbReference type="ChEBI" id="CHEBI:29105"/>
        <label>2</label>
    </ligand>
</feature>
<dbReference type="Pfam" id="PF05000">
    <property type="entry name" value="RNA_pol_Rpb1_4"/>
    <property type="match status" value="1"/>
</dbReference>
<dbReference type="SMART" id="SM00663">
    <property type="entry name" value="RPOLA_N"/>
    <property type="match status" value="1"/>
</dbReference>
<proteinExistence type="inferred from homology"/>
<comment type="cofactor">
    <cofactor evidence="7">
        <name>Zn(2+)</name>
        <dbReference type="ChEBI" id="CHEBI:29105"/>
    </cofactor>
    <text evidence="7">Binds 2 Zn(2+) ions per subunit.</text>
</comment>